<protein>
    <submittedName>
        <fullName evidence="1">Uncharacterized protein</fullName>
    </submittedName>
</protein>
<sequence>MRPSGKFVYLLSTIEGAFISEVVSGVKLQKGDELNYKGNKLFVTSINVVGGDSTNILNVVKIGEAIIIE</sequence>
<keyword evidence="2" id="KW-1185">Reference proteome</keyword>
<evidence type="ECO:0000313" key="1">
    <source>
        <dbReference type="EMBL" id="UGO50636.1"/>
    </source>
</evidence>
<dbReference type="Proteomes" id="UP000827460">
    <property type="component" value="Segment"/>
</dbReference>
<dbReference type="EMBL" id="OK499991">
    <property type="protein sequence ID" value="UGO50636.1"/>
    <property type="molecule type" value="Genomic_DNA"/>
</dbReference>
<name>A0AAE8YV86_9CAUD</name>
<reference evidence="1" key="1">
    <citation type="submission" date="2021-10" db="EMBL/GenBank/DDBJ databases">
        <authorList>
            <person name="Lavering E.D."/>
            <person name="James R."/>
            <person name="Fairholm J.D."/>
            <person name="Ogilvie B.H."/>
            <person name="Thurgood T.L."/>
            <person name="Robison R.A."/>
            <person name="Grose J.H."/>
        </authorList>
    </citation>
    <scope>NUCLEOTIDE SEQUENCE</scope>
</reference>
<accession>A0AAE8YV86</accession>
<organism evidence="1 2">
    <name type="scientific">Bacillus phage vB_BanS_Sophrita</name>
    <dbReference type="NCBI Taxonomy" id="2894790"/>
    <lineage>
        <taxon>Viruses</taxon>
        <taxon>Duplodnaviria</taxon>
        <taxon>Heunggongvirae</taxon>
        <taxon>Uroviricota</taxon>
        <taxon>Caudoviricetes</taxon>
        <taxon>Joanripponvirinae</taxon>
        <taxon>Sophritavirus</taxon>
        <taxon>Sophritavirus sophrita</taxon>
    </lineage>
</organism>
<gene>
    <name evidence="1" type="ORF">SOPHRITA_45</name>
</gene>
<proteinExistence type="predicted"/>
<evidence type="ECO:0000313" key="2">
    <source>
        <dbReference type="Proteomes" id="UP000827460"/>
    </source>
</evidence>